<sequence length="149" mass="15195">MLPSDLPSGIDTLVRYGELLSGLDIGILSHSPDGIAEYANDAARNWLGFGGLSGLGLDNTWSLLGADGSHLALSELPAVQALCAGSPVTGRVVGRLVGGELHLLRMDAIPVPDVDGHLERVVTAFRDVSAGRRAPGTAEDGVAGDSSAA</sequence>
<dbReference type="RefSeq" id="WP_169142597.1">
    <property type="nucleotide sequence ID" value="NZ_WTVS01000062.1"/>
</dbReference>
<reference evidence="2 3" key="1">
    <citation type="submission" date="2019-12" db="EMBL/GenBank/DDBJ databases">
        <title>Comparative genomics gives insights into the taxonomy of the Azoarcus-Aromatoleum group and reveals separate origins of nif in the plant-associated Azoarcus and non-plant-associated Aromatoleum sub-groups.</title>
        <authorList>
            <person name="Lafos M."/>
            <person name="Maluk M."/>
            <person name="Batista M."/>
            <person name="Junghare M."/>
            <person name="Carmona M."/>
            <person name="Faoro H."/>
            <person name="Cruz L.M."/>
            <person name="Battistoni F."/>
            <person name="De Souza E."/>
            <person name="Pedrosa F."/>
            <person name="Chen W.-M."/>
            <person name="Poole P.S."/>
            <person name="Dixon R.A."/>
            <person name="James E.K."/>
        </authorList>
    </citation>
    <scope>NUCLEOTIDE SEQUENCE [LARGE SCALE GENOMIC DNA]</scope>
    <source>
        <strain evidence="2 3">T</strain>
    </source>
</reference>
<dbReference type="Proteomes" id="UP000634522">
    <property type="component" value="Unassembled WGS sequence"/>
</dbReference>
<dbReference type="EMBL" id="WTVS01000062">
    <property type="protein sequence ID" value="NMG00065.1"/>
    <property type="molecule type" value="Genomic_DNA"/>
</dbReference>
<comment type="caution">
    <text evidence="2">The sequence shown here is derived from an EMBL/GenBank/DDBJ whole genome shotgun (WGS) entry which is preliminary data.</text>
</comment>
<dbReference type="Gene3D" id="3.30.450.20">
    <property type="entry name" value="PAS domain"/>
    <property type="match status" value="1"/>
</dbReference>
<name>A0ABX1NLC7_9RHOO</name>
<organism evidence="2 3">
    <name type="scientific">Aromatoleum toluolicum</name>
    <dbReference type="NCBI Taxonomy" id="90060"/>
    <lineage>
        <taxon>Bacteria</taxon>
        <taxon>Pseudomonadati</taxon>
        <taxon>Pseudomonadota</taxon>
        <taxon>Betaproteobacteria</taxon>
        <taxon>Rhodocyclales</taxon>
        <taxon>Rhodocyclaceae</taxon>
        <taxon>Aromatoleum</taxon>
    </lineage>
</organism>
<evidence type="ECO:0000313" key="2">
    <source>
        <dbReference type="EMBL" id="NMG00065.1"/>
    </source>
</evidence>
<keyword evidence="3" id="KW-1185">Reference proteome</keyword>
<dbReference type="InterPro" id="IPR035965">
    <property type="entry name" value="PAS-like_dom_sf"/>
</dbReference>
<gene>
    <name evidence="2" type="ORF">GPA27_22050</name>
</gene>
<dbReference type="Pfam" id="PF08448">
    <property type="entry name" value="PAS_4"/>
    <property type="match status" value="1"/>
</dbReference>
<dbReference type="InterPro" id="IPR013656">
    <property type="entry name" value="PAS_4"/>
</dbReference>
<accession>A0ABX1NLC7</accession>
<proteinExistence type="predicted"/>
<dbReference type="SUPFAM" id="SSF55785">
    <property type="entry name" value="PYP-like sensor domain (PAS domain)"/>
    <property type="match status" value="1"/>
</dbReference>
<protein>
    <submittedName>
        <fullName evidence="2">PAS domain-containing protein</fullName>
    </submittedName>
</protein>
<evidence type="ECO:0000313" key="3">
    <source>
        <dbReference type="Proteomes" id="UP000634522"/>
    </source>
</evidence>
<feature type="domain" description="PAS fold-4" evidence="1">
    <location>
        <begin position="25"/>
        <end position="132"/>
    </location>
</feature>
<evidence type="ECO:0000259" key="1">
    <source>
        <dbReference type="Pfam" id="PF08448"/>
    </source>
</evidence>